<reference evidence="1" key="1">
    <citation type="submission" date="2020-11" db="EMBL/GenBank/DDBJ databases">
        <title>Chlorella ohadii genome sequencing and assembly.</title>
        <authorList>
            <person name="Murik O."/>
            <person name="Treves H."/>
            <person name="Kedem I."/>
            <person name="Shotland Y."/>
            <person name="Kaplan A."/>
        </authorList>
    </citation>
    <scope>NUCLEOTIDE SEQUENCE</scope>
    <source>
        <strain evidence="1">1</strain>
    </source>
</reference>
<gene>
    <name evidence="1" type="ORF">COHA_003831</name>
</gene>
<proteinExistence type="predicted"/>
<organism evidence="1 2">
    <name type="scientific">Chlorella ohadii</name>
    <dbReference type="NCBI Taxonomy" id="2649997"/>
    <lineage>
        <taxon>Eukaryota</taxon>
        <taxon>Viridiplantae</taxon>
        <taxon>Chlorophyta</taxon>
        <taxon>core chlorophytes</taxon>
        <taxon>Trebouxiophyceae</taxon>
        <taxon>Chlorellales</taxon>
        <taxon>Chlorellaceae</taxon>
        <taxon>Chlorella clade</taxon>
        <taxon>Chlorella</taxon>
    </lineage>
</organism>
<dbReference type="EMBL" id="JADXDR010000052">
    <property type="protein sequence ID" value="KAI7842477.1"/>
    <property type="molecule type" value="Genomic_DNA"/>
</dbReference>
<evidence type="ECO:0000313" key="2">
    <source>
        <dbReference type="Proteomes" id="UP001205105"/>
    </source>
</evidence>
<sequence>MLRLRVAGGALRLRLQALWQRAAAPLGRAMGASLLLAGIVVRARYVWLRLGQALFISMAPEEVPLPYSATLPSCGARMVPFALLSVRWLAALLLVERRTLGDWRAVWQFSPTWRTLKRVAAVCALYAAAAALQRACDVRWDAPGAPAKEPLLSWAADALLQLATAAAAVQLTERPAFLVALLGPLAPRELHGQAQHGFRLLRAMIGLAVKEWQSEHLAEGVGALFVQRPQALAALHAALA</sequence>
<dbReference type="AlphaFoldDB" id="A0AAD5DQP3"/>
<comment type="caution">
    <text evidence="1">The sequence shown here is derived from an EMBL/GenBank/DDBJ whole genome shotgun (WGS) entry which is preliminary data.</text>
</comment>
<dbReference type="Proteomes" id="UP001205105">
    <property type="component" value="Unassembled WGS sequence"/>
</dbReference>
<protein>
    <submittedName>
        <fullName evidence="1">Uncharacterized protein</fullName>
    </submittedName>
</protein>
<accession>A0AAD5DQP3</accession>
<keyword evidence="2" id="KW-1185">Reference proteome</keyword>
<evidence type="ECO:0000313" key="1">
    <source>
        <dbReference type="EMBL" id="KAI7842477.1"/>
    </source>
</evidence>
<name>A0AAD5DQP3_9CHLO</name>